<feature type="domain" description="Peptidase M20 dimerisation" evidence="12">
    <location>
        <begin position="216"/>
        <end position="318"/>
    </location>
</feature>
<keyword evidence="3 13" id="KW-0031">Aminopeptidase</keyword>
<feature type="binding site" evidence="11">
    <location>
        <position position="149"/>
    </location>
    <ligand>
        <name>Zn(2+)</name>
        <dbReference type="ChEBI" id="CHEBI:29105"/>
        <label>2</label>
    </ligand>
</feature>
<keyword evidence="7 11" id="KW-0862">Zinc</keyword>
<feature type="active site" evidence="10">
    <location>
        <position position="88"/>
    </location>
</feature>
<evidence type="ECO:0000256" key="10">
    <source>
        <dbReference type="PIRSR" id="PIRSR037215-1"/>
    </source>
</evidence>
<feature type="binding site" evidence="11">
    <location>
        <position position="207"/>
    </location>
    <ligand>
        <name>Zn(2+)</name>
        <dbReference type="ChEBI" id="CHEBI:29105"/>
        <label>1</label>
    </ligand>
</feature>
<evidence type="ECO:0000313" key="13">
    <source>
        <dbReference type="EMBL" id="EGC82356.1"/>
    </source>
</evidence>
<dbReference type="PIRSF" id="PIRSF037215">
    <property type="entry name" value="Peptidase_M20B"/>
    <property type="match status" value="1"/>
</dbReference>
<dbReference type="InterPro" id="IPR002933">
    <property type="entry name" value="Peptidase_M20"/>
</dbReference>
<dbReference type="PATRIC" id="fig|879305.3.peg.524"/>
<dbReference type="GO" id="GO:0045148">
    <property type="term" value="F:tripeptide aminopeptidase activity"/>
    <property type="evidence" value="ECO:0007669"/>
    <property type="project" value="UniProtKB-UniRule"/>
</dbReference>
<dbReference type="STRING" id="879305.HMPREF9290_1464"/>
<keyword evidence="6 13" id="KW-0378">Hydrolase</keyword>
<feature type="active site" description="Proton acceptor" evidence="10">
    <location>
        <position position="183"/>
    </location>
</feature>
<evidence type="ECO:0000256" key="5">
    <source>
        <dbReference type="ARBA" id="ARBA00022723"/>
    </source>
</evidence>
<reference evidence="13 14" key="1">
    <citation type="submission" date="2011-01" db="EMBL/GenBank/DDBJ databases">
        <authorList>
            <person name="Durkin A.S."/>
            <person name="Madupu R."/>
            <person name="Torralba M."/>
            <person name="Gillis M."/>
            <person name="Methe B."/>
            <person name="Sutton G."/>
            <person name="Nelson K.E."/>
        </authorList>
    </citation>
    <scope>NUCLEOTIDE SEQUENCE [LARGE SCALE GENOMIC DNA]</scope>
    <source>
        <strain evidence="13 14">ACS-065-V-Col13</strain>
    </source>
</reference>
<dbReference type="AlphaFoldDB" id="F0GUP2"/>
<dbReference type="Proteomes" id="UP000005286">
    <property type="component" value="Unassembled WGS sequence"/>
</dbReference>
<organism evidence="13 14">
    <name type="scientific">Anaerococcus prevotii ACS-065-V-Col13</name>
    <dbReference type="NCBI Taxonomy" id="879305"/>
    <lineage>
        <taxon>Bacteria</taxon>
        <taxon>Bacillati</taxon>
        <taxon>Bacillota</taxon>
        <taxon>Tissierellia</taxon>
        <taxon>Tissierellales</taxon>
        <taxon>Peptoniphilaceae</taxon>
        <taxon>Anaerococcus</taxon>
    </lineage>
</organism>
<sequence length="420" mass="47566">MDEIIIKQKLLDNFLKYISIPSQSNESNRKIPSSKGQLTLAKILYDDLYSLGIEDVSLNDYGVVQAHIPSNIDTKDKYPSIGWVCHLDTVDVGLSEVVNPRIVKNYDGGDIILNKEKDIKISPIEDENILAYVGDDIVVTDGNSVLGADNKAAIANVMTAVSYIVENPNLKHGDIYLAFVPDEEIGLRGVRKIEFSKFNVDFAYTIDCCKLGELVYETFNAASGKLKITGVSAHPMNSKSNLVNPIMVAHDFIAMLDRSKMPENTEGREGYIWVTDIHSNVLDLSLNFNIRDHDRDNFEKSKKYLMNIVEYLRKKYEKAKIEIEIEDVYRNICDCIDDENVLAIEKLKEAYTCLGIEPEIIPMRGGTDGSYLSTRNILTPNYFTGALNFHSNKEYLPMNSFYKSFLVTLELMIIKDRCYE</sequence>
<dbReference type="EC" id="3.4.11.4" evidence="9"/>
<evidence type="ECO:0000256" key="4">
    <source>
        <dbReference type="ARBA" id="ARBA00022670"/>
    </source>
</evidence>
<dbReference type="NCBIfam" id="NF003976">
    <property type="entry name" value="PRK05469.1"/>
    <property type="match status" value="1"/>
</dbReference>
<evidence type="ECO:0000256" key="8">
    <source>
        <dbReference type="ARBA" id="ARBA00023049"/>
    </source>
</evidence>
<comment type="catalytic activity">
    <reaction evidence="1">
        <text>Release of the N-terminal residue from a tripeptide.</text>
        <dbReference type="EC" id="3.4.11.4"/>
    </reaction>
</comment>
<dbReference type="GO" id="GO:0006508">
    <property type="term" value="P:proteolysis"/>
    <property type="evidence" value="ECO:0007669"/>
    <property type="project" value="UniProtKB-UniRule"/>
</dbReference>
<evidence type="ECO:0000313" key="14">
    <source>
        <dbReference type="Proteomes" id="UP000005286"/>
    </source>
</evidence>
<comment type="caution">
    <text evidence="13">The sequence shown here is derived from an EMBL/GenBank/DDBJ whole genome shotgun (WGS) entry which is preliminary data.</text>
</comment>
<dbReference type="PANTHER" id="PTHR42994">
    <property type="entry name" value="PEPTIDASE T"/>
    <property type="match status" value="1"/>
</dbReference>
<keyword evidence="5 11" id="KW-0479">Metal-binding</keyword>
<evidence type="ECO:0000256" key="7">
    <source>
        <dbReference type="ARBA" id="ARBA00022833"/>
    </source>
</evidence>
<keyword evidence="8" id="KW-0482">Metalloprotease</keyword>
<keyword evidence="14" id="KW-1185">Reference proteome</keyword>
<dbReference type="GO" id="GO:0008237">
    <property type="term" value="F:metallopeptidase activity"/>
    <property type="evidence" value="ECO:0007669"/>
    <property type="project" value="UniProtKB-KW"/>
</dbReference>
<accession>F0GUP2</accession>
<evidence type="ECO:0000256" key="1">
    <source>
        <dbReference type="ARBA" id="ARBA00000870"/>
    </source>
</evidence>
<dbReference type="EMBL" id="AEXM01000012">
    <property type="protein sequence ID" value="EGC82356.1"/>
    <property type="molecule type" value="Genomic_DNA"/>
</dbReference>
<evidence type="ECO:0000256" key="2">
    <source>
        <dbReference type="ARBA" id="ARBA00009692"/>
    </source>
</evidence>
<name>F0GUP2_9FIRM</name>
<dbReference type="Gene3D" id="3.40.630.10">
    <property type="entry name" value="Zn peptidases"/>
    <property type="match status" value="1"/>
</dbReference>
<evidence type="ECO:0000256" key="6">
    <source>
        <dbReference type="ARBA" id="ARBA00022801"/>
    </source>
</evidence>
<dbReference type="PROSITE" id="PS00759">
    <property type="entry name" value="ARGE_DAPE_CPG2_2"/>
    <property type="match status" value="1"/>
</dbReference>
<feature type="binding site" evidence="11">
    <location>
        <position position="390"/>
    </location>
    <ligand>
        <name>Zn(2+)</name>
        <dbReference type="ChEBI" id="CHEBI:29105"/>
        <label>2</label>
    </ligand>
</feature>
<dbReference type="NCBIfam" id="NF009920">
    <property type="entry name" value="PRK13381.1"/>
    <property type="match status" value="1"/>
</dbReference>
<feature type="binding site" evidence="11">
    <location>
        <position position="86"/>
    </location>
    <ligand>
        <name>Zn(2+)</name>
        <dbReference type="ChEBI" id="CHEBI:29105"/>
        <label>1</label>
    </ligand>
</feature>
<comment type="cofactor">
    <cofactor evidence="11">
        <name>Zn(2+)</name>
        <dbReference type="ChEBI" id="CHEBI:29105"/>
    </cofactor>
    <text evidence="11">Binds 2 Zn(2+) ions per subunit.</text>
</comment>
<dbReference type="InterPro" id="IPR010161">
    <property type="entry name" value="Peptidase_M20B"/>
</dbReference>
<protein>
    <recommendedName>
        <fullName evidence="9">Peptidase T</fullName>
        <ecNumber evidence="9">3.4.11.4</ecNumber>
    </recommendedName>
</protein>
<feature type="binding site" evidence="11">
    <location>
        <position position="149"/>
    </location>
    <ligand>
        <name>Zn(2+)</name>
        <dbReference type="ChEBI" id="CHEBI:29105"/>
        <label>1</label>
    </ligand>
</feature>
<dbReference type="eggNOG" id="COG2195">
    <property type="taxonomic scope" value="Bacteria"/>
</dbReference>
<evidence type="ECO:0000259" key="12">
    <source>
        <dbReference type="Pfam" id="PF07687"/>
    </source>
</evidence>
<dbReference type="InterPro" id="IPR011650">
    <property type="entry name" value="Peptidase_M20_dimer"/>
</dbReference>
<feature type="binding site" evidence="11">
    <location>
        <position position="184"/>
    </location>
    <ligand>
        <name>Zn(2+)</name>
        <dbReference type="ChEBI" id="CHEBI:29105"/>
        <label>2</label>
    </ligand>
</feature>
<dbReference type="Pfam" id="PF01546">
    <property type="entry name" value="Peptidase_M20"/>
    <property type="match status" value="1"/>
</dbReference>
<dbReference type="SUPFAM" id="SSF55031">
    <property type="entry name" value="Bacterial exopeptidase dimerisation domain"/>
    <property type="match status" value="1"/>
</dbReference>
<dbReference type="GO" id="GO:0006518">
    <property type="term" value="P:peptide metabolic process"/>
    <property type="evidence" value="ECO:0007669"/>
    <property type="project" value="InterPro"/>
</dbReference>
<comment type="similarity">
    <text evidence="2">Belongs to the peptidase M20B family.</text>
</comment>
<dbReference type="PANTHER" id="PTHR42994:SF1">
    <property type="entry name" value="PEPTIDASE T"/>
    <property type="match status" value="1"/>
</dbReference>
<dbReference type="InterPro" id="IPR036264">
    <property type="entry name" value="Bact_exopeptidase_dim_dom"/>
</dbReference>
<dbReference type="SUPFAM" id="SSF53187">
    <property type="entry name" value="Zn-dependent exopeptidases"/>
    <property type="match status" value="1"/>
</dbReference>
<evidence type="ECO:0000256" key="9">
    <source>
        <dbReference type="NCBIfam" id="TIGR01882"/>
    </source>
</evidence>
<evidence type="ECO:0000256" key="3">
    <source>
        <dbReference type="ARBA" id="ARBA00022438"/>
    </source>
</evidence>
<dbReference type="RefSeq" id="WP_004834168.1">
    <property type="nucleotide sequence ID" value="NZ_AEXM01000012.1"/>
</dbReference>
<keyword evidence="4" id="KW-0645">Protease</keyword>
<evidence type="ECO:0000256" key="11">
    <source>
        <dbReference type="PIRSR" id="PIRSR037215-2"/>
    </source>
</evidence>
<dbReference type="InterPro" id="IPR001261">
    <property type="entry name" value="ArgE/DapE_CS"/>
</dbReference>
<dbReference type="NCBIfam" id="TIGR01882">
    <property type="entry name" value="peptidase-T"/>
    <property type="match status" value="1"/>
</dbReference>
<dbReference type="GO" id="GO:0008270">
    <property type="term" value="F:zinc ion binding"/>
    <property type="evidence" value="ECO:0007669"/>
    <property type="project" value="InterPro"/>
</dbReference>
<gene>
    <name evidence="13" type="primary">pepT</name>
    <name evidence="13" type="ORF">HMPREF9290_1464</name>
</gene>
<dbReference type="Gene3D" id="3.30.70.360">
    <property type="match status" value="1"/>
</dbReference>
<proteinExistence type="inferred from homology"/>
<dbReference type="Pfam" id="PF07687">
    <property type="entry name" value="M20_dimer"/>
    <property type="match status" value="1"/>
</dbReference>